<dbReference type="InterPro" id="IPR010712">
    <property type="entry name" value="Arsenical-R_ArsD"/>
</dbReference>
<accession>A0ABN2L6C5</accession>
<keyword evidence="2" id="KW-1185">Reference proteome</keyword>
<comment type="caution">
    <text evidence="1">The sequence shown here is derived from an EMBL/GenBank/DDBJ whole genome shotgun (WGS) entry which is preliminary data.</text>
</comment>
<dbReference type="Gene3D" id="3.40.30.10">
    <property type="entry name" value="Glutaredoxin"/>
    <property type="match status" value="1"/>
</dbReference>
<gene>
    <name evidence="1" type="primary">arsD</name>
    <name evidence="1" type="ORF">GCM10009810_35850</name>
</gene>
<protein>
    <submittedName>
        <fullName evidence="1">Arsenite efflux transporter metallochaperone ArsD</fullName>
    </submittedName>
</protein>
<name>A0ABN2L6C5_9MICO</name>
<sequence length="147" mass="15031">MSSSVLPGPVIRVFEPALCCNTGVCGPELDERLVAFTADLDYLRGLGVDIDRHNLANDPGAFAADVNVSAFLRVAGSAGLPVVLVNGISVATGRYPARSELSRYAGIAAEDQAAGAHRDLGLSPVTPGVTECCVSDHAYTAAGPGCC</sequence>
<organism evidence="1 2">
    <name type="scientific">Nostocoides vanveenii</name>
    <dbReference type="NCBI Taxonomy" id="330835"/>
    <lineage>
        <taxon>Bacteria</taxon>
        <taxon>Bacillati</taxon>
        <taxon>Actinomycetota</taxon>
        <taxon>Actinomycetes</taxon>
        <taxon>Micrococcales</taxon>
        <taxon>Intrasporangiaceae</taxon>
        <taxon>Nostocoides</taxon>
    </lineage>
</organism>
<evidence type="ECO:0000313" key="2">
    <source>
        <dbReference type="Proteomes" id="UP001501475"/>
    </source>
</evidence>
<dbReference type="EMBL" id="BAAAPN010000104">
    <property type="protein sequence ID" value="GAA1775600.1"/>
    <property type="molecule type" value="Genomic_DNA"/>
</dbReference>
<reference evidence="1 2" key="1">
    <citation type="journal article" date="2019" name="Int. J. Syst. Evol. Microbiol.">
        <title>The Global Catalogue of Microorganisms (GCM) 10K type strain sequencing project: providing services to taxonomists for standard genome sequencing and annotation.</title>
        <authorList>
            <consortium name="The Broad Institute Genomics Platform"/>
            <consortium name="The Broad Institute Genome Sequencing Center for Infectious Disease"/>
            <person name="Wu L."/>
            <person name="Ma J."/>
        </authorList>
    </citation>
    <scope>NUCLEOTIDE SEQUENCE [LARGE SCALE GENOMIC DNA]</scope>
    <source>
        <strain evidence="1 2">JCM 15591</strain>
    </source>
</reference>
<dbReference type="NCBIfam" id="NF033727">
    <property type="entry name" value="chaperon_ArsD"/>
    <property type="match status" value="1"/>
</dbReference>
<dbReference type="Pfam" id="PF06953">
    <property type="entry name" value="ArsD"/>
    <property type="match status" value="1"/>
</dbReference>
<dbReference type="RefSeq" id="WP_344068948.1">
    <property type="nucleotide sequence ID" value="NZ_BAAAPN010000104.1"/>
</dbReference>
<dbReference type="Proteomes" id="UP001501475">
    <property type="component" value="Unassembled WGS sequence"/>
</dbReference>
<proteinExistence type="predicted"/>
<evidence type="ECO:0000313" key="1">
    <source>
        <dbReference type="EMBL" id="GAA1775600.1"/>
    </source>
</evidence>